<comment type="caution">
    <text evidence="3">The sequence shown here is derived from an EMBL/GenBank/DDBJ whole genome shotgun (WGS) entry which is preliminary data.</text>
</comment>
<reference evidence="4" key="1">
    <citation type="submission" date="2017-04" db="EMBL/GenBank/DDBJ databases">
        <title>Function of individual gut microbiota members based on whole genome sequencing of pure cultures obtained from chicken caecum.</title>
        <authorList>
            <person name="Medvecky M."/>
            <person name="Cejkova D."/>
            <person name="Polansky O."/>
            <person name="Karasova D."/>
            <person name="Kubasova T."/>
            <person name="Cizek A."/>
            <person name="Rychlik I."/>
        </authorList>
    </citation>
    <scope>NUCLEOTIDE SEQUENCE [LARGE SCALE GENOMIC DNA]</scope>
    <source>
        <strain evidence="4">An178</strain>
    </source>
</reference>
<keyword evidence="1" id="KW-0238">DNA-binding</keyword>
<dbReference type="Proteomes" id="UP000195447">
    <property type="component" value="Unassembled WGS sequence"/>
</dbReference>
<evidence type="ECO:0000313" key="4">
    <source>
        <dbReference type="Proteomes" id="UP000195447"/>
    </source>
</evidence>
<dbReference type="GO" id="GO:0003677">
    <property type="term" value="F:DNA binding"/>
    <property type="evidence" value="ECO:0007669"/>
    <property type="project" value="UniProtKB-KW"/>
</dbReference>
<dbReference type="InterPro" id="IPR013216">
    <property type="entry name" value="Methyltransf_11"/>
</dbReference>
<dbReference type="Gene3D" id="1.10.1660.10">
    <property type="match status" value="1"/>
</dbReference>
<dbReference type="SMART" id="SM00422">
    <property type="entry name" value="HTH_MERR"/>
    <property type="match status" value="1"/>
</dbReference>
<sequence length="386" mass="45030">MYKKCYKTGEFAKLANVTERTIRYYDKIGLLKPSFVLHNGYRQYTDSDLLKLQKILSLKHLGFSIDEIFPIVLEDQNLRESFKMQIDLIESRIKHMVALKDSMESILSTIEDNDIDWNKIISLIKMSSDDSNIVEHYKSAKNLNVRISLHDKYSQNKQGWFPWLFEQIDFSRINRLLEVGCGNGKLWKNNKINLRNREIFLSDSSQGMVDEVRKTLGNDFNCMTFDCEKIPFKDNYFDAVIANHVLFYVYDINKALEEVGRVLNPEGVFYCSTYGSNHMKEINDIVQKFDSRIILSQTKLYDVFGLENGQDILKPYFKNVELKRYEDCLVVNKSKPIIDYIMSCHGNQNEIIGPKLKEFREFVDSIIQGKGNIKITKDAGLFICEK</sequence>
<accession>A0A1Y4LQM5</accession>
<dbReference type="EMBL" id="NFKM01000015">
    <property type="protein sequence ID" value="OUP58965.1"/>
    <property type="molecule type" value="Genomic_DNA"/>
</dbReference>
<evidence type="ECO:0000256" key="1">
    <source>
        <dbReference type="ARBA" id="ARBA00023125"/>
    </source>
</evidence>
<dbReference type="AlphaFoldDB" id="A0A1Y4LQM5"/>
<dbReference type="PROSITE" id="PS00552">
    <property type="entry name" value="HTH_MERR_1"/>
    <property type="match status" value="1"/>
</dbReference>
<dbReference type="PROSITE" id="PS50937">
    <property type="entry name" value="HTH_MERR_2"/>
    <property type="match status" value="1"/>
</dbReference>
<keyword evidence="4" id="KW-1185">Reference proteome</keyword>
<dbReference type="CDD" id="cd02440">
    <property type="entry name" value="AdoMet_MTases"/>
    <property type="match status" value="1"/>
</dbReference>
<dbReference type="InterPro" id="IPR047057">
    <property type="entry name" value="MerR_fam"/>
</dbReference>
<dbReference type="Pfam" id="PF08241">
    <property type="entry name" value="Methyltransf_11"/>
    <property type="match status" value="1"/>
</dbReference>
<protein>
    <submittedName>
        <fullName evidence="3">MerR family transcriptional regulator</fullName>
    </submittedName>
</protein>
<name>A0A1Y4LQM5_9FIRM</name>
<evidence type="ECO:0000259" key="2">
    <source>
        <dbReference type="PROSITE" id="PS50937"/>
    </source>
</evidence>
<dbReference type="SUPFAM" id="SSF53335">
    <property type="entry name" value="S-adenosyl-L-methionine-dependent methyltransferases"/>
    <property type="match status" value="1"/>
</dbReference>
<dbReference type="GO" id="GO:0003700">
    <property type="term" value="F:DNA-binding transcription factor activity"/>
    <property type="evidence" value="ECO:0007669"/>
    <property type="project" value="InterPro"/>
</dbReference>
<gene>
    <name evidence="3" type="ORF">B5F14_07715</name>
</gene>
<dbReference type="Gene3D" id="3.40.50.150">
    <property type="entry name" value="Vaccinia Virus protein VP39"/>
    <property type="match status" value="1"/>
</dbReference>
<dbReference type="InterPro" id="IPR029063">
    <property type="entry name" value="SAM-dependent_MTases_sf"/>
</dbReference>
<dbReference type="GO" id="GO:0008757">
    <property type="term" value="F:S-adenosylmethionine-dependent methyltransferase activity"/>
    <property type="evidence" value="ECO:0007669"/>
    <property type="project" value="InterPro"/>
</dbReference>
<dbReference type="PANTHER" id="PTHR30204">
    <property type="entry name" value="REDOX-CYCLING DRUG-SENSING TRANSCRIPTIONAL ACTIVATOR SOXR"/>
    <property type="match status" value="1"/>
</dbReference>
<evidence type="ECO:0000313" key="3">
    <source>
        <dbReference type="EMBL" id="OUP58965.1"/>
    </source>
</evidence>
<dbReference type="InterPro" id="IPR000551">
    <property type="entry name" value="MerR-type_HTH_dom"/>
</dbReference>
<dbReference type="SUPFAM" id="SSF46955">
    <property type="entry name" value="Putative DNA-binding domain"/>
    <property type="match status" value="1"/>
</dbReference>
<dbReference type="PANTHER" id="PTHR30204:SF96">
    <property type="entry name" value="CHROMOSOME-ANCHORING PROTEIN RACA"/>
    <property type="match status" value="1"/>
</dbReference>
<feature type="domain" description="HTH merR-type" evidence="2">
    <location>
        <begin position="5"/>
        <end position="74"/>
    </location>
</feature>
<dbReference type="InterPro" id="IPR009061">
    <property type="entry name" value="DNA-bd_dom_put_sf"/>
</dbReference>
<dbReference type="Pfam" id="PF13411">
    <property type="entry name" value="MerR_1"/>
    <property type="match status" value="1"/>
</dbReference>
<dbReference type="CDD" id="cd01106">
    <property type="entry name" value="HTH_TipAL-Mta"/>
    <property type="match status" value="1"/>
</dbReference>
<organism evidence="3 4">
    <name type="scientific">Faecalitalea cylindroides</name>
    <dbReference type="NCBI Taxonomy" id="39483"/>
    <lineage>
        <taxon>Bacteria</taxon>
        <taxon>Bacillati</taxon>
        <taxon>Bacillota</taxon>
        <taxon>Erysipelotrichia</taxon>
        <taxon>Erysipelotrichales</taxon>
        <taxon>Erysipelotrichaceae</taxon>
        <taxon>Faecalitalea</taxon>
    </lineage>
</organism>
<proteinExistence type="predicted"/>
<dbReference type="PRINTS" id="PR00040">
    <property type="entry name" value="HTHMERR"/>
</dbReference>
<dbReference type="RefSeq" id="WP_087158896.1">
    <property type="nucleotide sequence ID" value="NZ_NFKM01000015.1"/>
</dbReference>